<organism evidence="2">
    <name type="scientific">Planktothrix agardhii</name>
    <name type="common">Oscillatoria agardhii</name>
    <dbReference type="NCBI Taxonomy" id="1160"/>
    <lineage>
        <taxon>Bacteria</taxon>
        <taxon>Bacillati</taxon>
        <taxon>Cyanobacteriota</taxon>
        <taxon>Cyanophyceae</taxon>
        <taxon>Oscillatoriophycideae</taxon>
        <taxon>Oscillatoriales</taxon>
        <taxon>Microcoleaceae</taxon>
        <taxon>Planktothrix</taxon>
    </lineage>
</organism>
<dbReference type="AlphaFoldDB" id="A0A1J1JCD6"/>
<evidence type="ECO:0000256" key="1">
    <source>
        <dbReference type="SAM" id="MobiDB-lite"/>
    </source>
</evidence>
<proteinExistence type="predicted"/>
<evidence type="ECO:0000313" key="2">
    <source>
        <dbReference type="EMBL" id="CUM59098.1"/>
    </source>
</evidence>
<sequence length="41" mass="4465">MVEDVGIVSNGPTNLIKTDNPRDRSRTLSKNVILLSIDGIL</sequence>
<name>A0A1J1JCD6_PLAAG</name>
<protein>
    <submittedName>
        <fullName evidence="2">Uncharacterized protein</fullName>
    </submittedName>
</protein>
<feature type="region of interest" description="Disordered" evidence="1">
    <location>
        <begin position="1"/>
        <end position="22"/>
    </location>
</feature>
<dbReference type="EMBL" id="LO018304">
    <property type="protein sequence ID" value="CUM59098.1"/>
    <property type="molecule type" value="Genomic_DNA"/>
</dbReference>
<gene>
    <name evidence="2" type="ORF">PLAM_1131</name>
</gene>
<accession>A0A1J1JCD6</accession>
<reference evidence="2" key="1">
    <citation type="submission" date="2015-09" db="EMBL/GenBank/DDBJ databases">
        <authorList>
            <person name="Jackson K.R."/>
            <person name="Lunt B.L."/>
            <person name="Fisher J.N.B."/>
            <person name="Gardner A.V."/>
            <person name="Bailey M.E."/>
            <person name="Deus L.M."/>
            <person name="Earl A.S."/>
            <person name="Gibby P.D."/>
            <person name="Hartmann K.A."/>
            <person name="Liu J.E."/>
            <person name="Manci A.M."/>
            <person name="Nielsen D.A."/>
            <person name="Solomon M.B."/>
            <person name="Breakwell D.P."/>
            <person name="Burnett S.H."/>
            <person name="Grose J.H."/>
        </authorList>
    </citation>
    <scope>NUCLEOTIDE SEQUENCE</scope>
    <source>
        <strain evidence="2">7805</strain>
    </source>
</reference>